<accession>D3PXZ5</accession>
<dbReference type="RefSeq" id="WP_013020895.1">
    <property type="nucleotide sequence ID" value="NC_013947.1"/>
</dbReference>
<dbReference type="AlphaFoldDB" id="D3PXZ5"/>
<sequence>MAKHLVWDWNGTLIDDFAAVVEATNLAIGTVGGQQLDAATHRERFFRPVADFYSELAGRELPPAEFAELDKLFHQHYHSKLAEHGLTVDARAAIAAWPGTQSLLSMWFHNDLVPLVTEHGLVEHFARIDGLRETVGGNSKHPYLVAHLEALGIDATDCVLIGDSVDDHVAAATAGASCVLYAGGFTSPTRLRATGAPVAESLTEAVALALG</sequence>
<keyword evidence="1" id="KW-0378">Hydrolase</keyword>
<dbReference type="InterPro" id="IPR023214">
    <property type="entry name" value="HAD_sf"/>
</dbReference>
<gene>
    <name evidence="1" type="ordered locus">Snas_5694</name>
</gene>
<dbReference type="PANTHER" id="PTHR43434">
    <property type="entry name" value="PHOSPHOGLYCOLATE PHOSPHATASE"/>
    <property type="match status" value="1"/>
</dbReference>
<dbReference type="eggNOG" id="COG0546">
    <property type="taxonomic scope" value="Bacteria"/>
</dbReference>
<dbReference type="EMBL" id="CP001778">
    <property type="protein sequence ID" value="ADD45324.1"/>
    <property type="molecule type" value="Genomic_DNA"/>
</dbReference>
<evidence type="ECO:0000313" key="1">
    <source>
        <dbReference type="EMBL" id="ADD45324.1"/>
    </source>
</evidence>
<dbReference type="OrthoDB" id="4307245at2"/>
<dbReference type="InterPro" id="IPR050155">
    <property type="entry name" value="HAD-like_hydrolase_sf"/>
</dbReference>
<dbReference type="Proteomes" id="UP000000844">
    <property type="component" value="Chromosome"/>
</dbReference>
<dbReference type="HOGENOM" id="CLU_045011_19_2_11"/>
<dbReference type="Pfam" id="PF13242">
    <property type="entry name" value="Hydrolase_like"/>
    <property type="match status" value="1"/>
</dbReference>
<dbReference type="KEGG" id="sna:Snas_5694"/>
<dbReference type="SUPFAM" id="SSF56784">
    <property type="entry name" value="HAD-like"/>
    <property type="match status" value="1"/>
</dbReference>
<dbReference type="GO" id="GO:0006281">
    <property type="term" value="P:DNA repair"/>
    <property type="evidence" value="ECO:0007669"/>
    <property type="project" value="TreeGrafter"/>
</dbReference>
<keyword evidence="2" id="KW-1185">Reference proteome</keyword>
<evidence type="ECO:0000313" key="2">
    <source>
        <dbReference type="Proteomes" id="UP000000844"/>
    </source>
</evidence>
<dbReference type="PANTHER" id="PTHR43434:SF1">
    <property type="entry name" value="PHOSPHOGLYCOLATE PHOSPHATASE"/>
    <property type="match status" value="1"/>
</dbReference>
<reference evidence="1 2" key="1">
    <citation type="journal article" date="2009" name="Stand. Genomic Sci.">
        <title>Complete genome sequence of Stackebrandtia nassauensis type strain (LLR-40K-21).</title>
        <authorList>
            <person name="Munk C."/>
            <person name="Lapidus A."/>
            <person name="Copeland A."/>
            <person name="Jando M."/>
            <person name="Mayilraj S."/>
            <person name="Glavina Del Rio T."/>
            <person name="Nolan M."/>
            <person name="Chen F."/>
            <person name="Lucas S."/>
            <person name="Tice H."/>
            <person name="Cheng J.F."/>
            <person name="Han C."/>
            <person name="Detter J.C."/>
            <person name="Bruce D."/>
            <person name="Goodwin L."/>
            <person name="Chain P."/>
            <person name="Pitluck S."/>
            <person name="Goker M."/>
            <person name="Ovchinikova G."/>
            <person name="Pati A."/>
            <person name="Ivanova N."/>
            <person name="Mavromatis K."/>
            <person name="Chen A."/>
            <person name="Palaniappan K."/>
            <person name="Land M."/>
            <person name="Hauser L."/>
            <person name="Chang Y.J."/>
            <person name="Jeffries C.D."/>
            <person name="Bristow J."/>
            <person name="Eisen J.A."/>
            <person name="Markowitz V."/>
            <person name="Hugenholtz P."/>
            <person name="Kyrpides N.C."/>
            <person name="Klenk H.P."/>
        </authorList>
    </citation>
    <scope>NUCLEOTIDE SEQUENCE [LARGE SCALE GENOMIC DNA]</scope>
    <source>
        <strain evidence="2">DSM 44728 / CIP 108903 / NRRL B-16338 / NBRC 102104 / LLR-40K-21</strain>
    </source>
</reference>
<protein>
    <submittedName>
        <fullName evidence="1">Haloacid dehalogenase domain protein hydrolase</fullName>
    </submittedName>
</protein>
<dbReference type="GO" id="GO:0008967">
    <property type="term" value="F:phosphoglycolate phosphatase activity"/>
    <property type="evidence" value="ECO:0007669"/>
    <property type="project" value="TreeGrafter"/>
</dbReference>
<dbReference type="GO" id="GO:0005829">
    <property type="term" value="C:cytosol"/>
    <property type="evidence" value="ECO:0007669"/>
    <property type="project" value="TreeGrafter"/>
</dbReference>
<proteinExistence type="predicted"/>
<dbReference type="InterPro" id="IPR023198">
    <property type="entry name" value="PGP-like_dom2"/>
</dbReference>
<dbReference type="STRING" id="446470.Snas_5694"/>
<dbReference type="Gene3D" id="3.40.50.1000">
    <property type="entry name" value="HAD superfamily/HAD-like"/>
    <property type="match status" value="1"/>
</dbReference>
<organism evidence="1 2">
    <name type="scientific">Stackebrandtia nassauensis (strain DSM 44728 / CIP 108903 / NRRL B-16338 / NBRC 102104 / LLR-40K-21)</name>
    <dbReference type="NCBI Taxonomy" id="446470"/>
    <lineage>
        <taxon>Bacteria</taxon>
        <taxon>Bacillati</taxon>
        <taxon>Actinomycetota</taxon>
        <taxon>Actinomycetes</taxon>
        <taxon>Glycomycetales</taxon>
        <taxon>Glycomycetaceae</taxon>
        <taxon>Stackebrandtia</taxon>
    </lineage>
</organism>
<dbReference type="InterPro" id="IPR036412">
    <property type="entry name" value="HAD-like_sf"/>
</dbReference>
<name>D3PXZ5_STANL</name>
<dbReference type="Gene3D" id="1.10.150.240">
    <property type="entry name" value="Putative phosphatase, domain 2"/>
    <property type="match status" value="1"/>
</dbReference>